<organism evidence="3 5">
    <name type="scientific">Clostridium perfringens</name>
    <dbReference type="NCBI Taxonomy" id="1502"/>
    <lineage>
        <taxon>Bacteria</taxon>
        <taxon>Bacillati</taxon>
        <taxon>Bacillota</taxon>
        <taxon>Clostridia</taxon>
        <taxon>Eubacteriales</taxon>
        <taxon>Clostridiaceae</taxon>
        <taxon>Clostridium</taxon>
    </lineage>
</organism>
<evidence type="ECO:0000313" key="4">
    <source>
        <dbReference type="Proteomes" id="UP000070260"/>
    </source>
</evidence>
<dbReference type="PATRIC" id="fig|1502.174.peg.1280"/>
<dbReference type="InterPro" id="IPR045620">
    <property type="entry name" value="DUF6442"/>
</dbReference>
<evidence type="ECO:0000256" key="1">
    <source>
        <dbReference type="SAM" id="Phobius"/>
    </source>
</evidence>
<evidence type="ECO:0000313" key="3">
    <source>
        <dbReference type="EMBL" id="KXA12505.1"/>
    </source>
</evidence>
<keyword evidence="1" id="KW-0472">Membrane</keyword>
<gene>
    <name evidence="3" type="ORF">HMPREF3222_01265</name>
    <name evidence="2" type="ORF">JFP838_01465</name>
</gene>
<feature type="transmembrane region" description="Helical" evidence="1">
    <location>
        <begin position="29"/>
        <end position="48"/>
    </location>
</feature>
<dbReference type="RefSeq" id="WP_004455891.1">
    <property type="nucleotide sequence ID" value="NZ_CABHJC010000012.1"/>
</dbReference>
<protein>
    <submittedName>
        <fullName evidence="3">Uncharacterized protein</fullName>
    </submittedName>
</protein>
<accession>A0A133N873</accession>
<evidence type="ECO:0000313" key="5">
    <source>
        <dbReference type="Proteomes" id="UP000070646"/>
    </source>
</evidence>
<reference evidence="3 5" key="2">
    <citation type="submission" date="2016-01" db="EMBL/GenBank/DDBJ databases">
        <authorList>
            <person name="Oliw E.H."/>
        </authorList>
    </citation>
    <scope>NUCLEOTIDE SEQUENCE [LARGE SCALE GENOMIC DNA]</scope>
    <source>
        <strain evidence="3 5">MJR7757A</strain>
    </source>
</reference>
<feature type="transmembrane region" description="Helical" evidence="1">
    <location>
        <begin position="84"/>
        <end position="106"/>
    </location>
</feature>
<evidence type="ECO:0000313" key="2">
    <source>
        <dbReference type="EMBL" id="AMN34475.1"/>
    </source>
</evidence>
<feature type="transmembrane region" description="Helical" evidence="1">
    <location>
        <begin position="54"/>
        <end position="72"/>
    </location>
</feature>
<keyword evidence="1" id="KW-0812">Transmembrane</keyword>
<dbReference type="EMBL" id="LRPU01000064">
    <property type="protein sequence ID" value="KXA12505.1"/>
    <property type="molecule type" value="Genomic_DNA"/>
</dbReference>
<dbReference type="EMBL" id="CP010994">
    <property type="protein sequence ID" value="AMN34475.1"/>
    <property type="molecule type" value="Genomic_DNA"/>
</dbReference>
<dbReference type="Proteomes" id="UP000070646">
    <property type="component" value="Unassembled WGS sequence"/>
</dbReference>
<keyword evidence="1" id="KW-1133">Transmembrane helix</keyword>
<dbReference type="OrthoDB" id="2086763at2"/>
<dbReference type="Proteomes" id="UP000070260">
    <property type="component" value="Chromosome"/>
</dbReference>
<name>A0A133N873_CLOPF</name>
<sequence length="107" mass="12191">MDKNTVLEKSRNSRSDEGIEYAESKGRKIGFVIFSLIFLFIILFNLFFSGGNNSVFYAASSMFWIFISTDAFEKFKFTRKKSHLVITIAGGVATIIWLANFIIITLE</sequence>
<dbReference type="AlphaFoldDB" id="A0A133N873"/>
<reference evidence="2 4" key="1">
    <citation type="journal article" date="2016" name="PLoS ONE">
        <title>Plasmid Characterization and Chromosome Analysis of Two netF+ Clostridium perfringens Isolates Associated with Foal and Canine Necrotizing Enteritis.</title>
        <authorList>
            <person name="Mehdizadeh Gohari I."/>
            <person name="Kropinski A.M."/>
            <person name="Weese S.J."/>
            <person name="Parreira V.R."/>
            <person name="Whitehead A.E."/>
            <person name="Boerlin P."/>
            <person name="Prescott J.F."/>
        </authorList>
    </citation>
    <scope>NUCLEOTIDE SEQUENCE [LARGE SCALE GENOMIC DNA]</scope>
    <source>
        <strain evidence="2 4">JP838</strain>
    </source>
</reference>
<dbReference type="Pfam" id="PF20040">
    <property type="entry name" value="DUF6442"/>
    <property type="match status" value="1"/>
</dbReference>
<proteinExistence type="predicted"/>